<dbReference type="Proteomes" id="UP000814140">
    <property type="component" value="Unassembled WGS sequence"/>
</dbReference>
<reference evidence="1" key="1">
    <citation type="submission" date="2021-03" db="EMBL/GenBank/DDBJ databases">
        <authorList>
            <consortium name="DOE Joint Genome Institute"/>
            <person name="Ahrendt S."/>
            <person name="Looney B.P."/>
            <person name="Miyauchi S."/>
            <person name="Morin E."/>
            <person name="Drula E."/>
            <person name="Courty P.E."/>
            <person name="Chicoki N."/>
            <person name="Fauchery L."/>
            <person name="Kohler A."/>
            <person name="Kuo A."/>
            <person name="Labutti K."/>
            <person name="Pangilinan J."/>
            <person name="Lipzen A."/>
            <person name="Riley R."/>
            <person name="Andreopoulos W."/>
            <person name="He G."/>
            <person name="Johnson J."/>
            <person name="Barry K.W."/>
            <person name="Grigoriev I.V."/>
            <person name="Nagy L."/>
            <person name="Hibbett D."/>
            <person name="Henrissat B."/>
            <person name="Matheny P.B."/>
            <person name="Labbe J."/>
            <person name="Martin F."/>
        </authorList>
    </citation>
    <scope>NUCLEOTIDE SEQUENCE</scope>
    <source>
        <strain evidence="1">HHB10654</strain>
    </source>
</reference>
<sequence length="374" mass="40498">MLFALNLHIVRPALRLSHIARHLSSSTRYTMSYPATIKAVGIQKQGGVEVIENLELPFPEVKPNELVIKVQWAGVNFIDTYLRSGLYPVTAFPLPIAKEASGIITELPKDESVLNSEAFKSRGFKKGGKVALDTYGTLQEYVTVPWDGNVYSLPEDVSTRLGAAALLQGLTALAQETESYNVKKGDNVLIHTVAGGVGLILAQIAKTRGATVIGTTSTPEKAEYAKAHGVDHVILYRSESTVDRVLELTGGQGPEVIYDGVGKDTFEDDLKMIKRKGTLVSFGNASGAVPPVPLTKLVQKNIKLLRPTVANYVATLEERNYYGPELFKLLASGEVKINIFGEYPFTAEGVRQAQLDLTGGKTTGKLLIKVADDV</sequence>
<evidence type="ECO:0000313" key="2">
    <source>
        <dbReference type="Proteomes" id="UP000814140"/>
    </source>
</evidence>
<reference evidence="1" key="2">
    <citation type="journal article" date="2022" name="New Phytol.">
        <title>Evolutionary transition to the ectomycorrhizal habit in the genomes of a hyperdiverse lineage of mushroom-forming fungi.</title>
        <authorList>
            <person name="Looney B."/>
            <person name="Miyauchi S."/>
            <person name="Morin E."/>
            <person name="Drula E."/>
            <person name="Courty P.E."/>
            <person name="Kohler A."/>
            <person name="Kuo A."/>
            <person name="LaButti K."/>
            <person name="Pangilinan J."/>
            <person name="Lipzen A."/>
            <person name="Riley R."/>
            <person name="Andreopoulos W."/>
            <person name="He G."/>
            <person name="Johnson J."/>
            <person name="Nolan M."/>
            <person name="Tritt A."/>
            <person name="Barry K.W."/>
            <person name="Grigoriev I.V."/>
            <person name="Nagy L.G."/>
            <person name="Hibbett D."/>
            <person name="Henrissat B."/>
            <person name="Matheny P.B."/>
            <person name="Labbe J."/>
            <person name="Martin F.M."/>
        </authorList>
    </citation>
    <scope>NUCLEOTIDE SEQUENCE</scope>
    <source>
        <strain evidence="1">HHB10654</strain>
    </source>
</reference>
<evidence type="ECO:0000313" key="1">
    <source>
        <dbReference type="EMBL" id="KAI0067996.1"/>
    </source>
</evidence>
<organism evidence="1 2">
    <name type="scientific">Artomyces pyxidatus</name>
    <dbReference type="NCBI Taxonomy" id="48021"/>
    <lineage>
        <taxon>Eukaryota</taxon>
        <taxon>Fungi</taxon>
        <taxon>Dikarya</taxon>
        <taxon>Basidiomycota</taxon>
        <taxon>Agaricomycotina</taxon>
        <taxon>Agaricomycetes</taxon>
        <taxon>Russulales</taxon>
        <taxon>Auriscalpiaceae</taxon>
        <taxon>Artomyces</taxon>
    </lineage>
</organism>
<name>A0ACB8THR5_9AGAM</name>
<accession>A0ACB8THR5</accession>
<gene>
    <name evidence="1" type="ORF">BV25DRAFT_1845588</name>
</gene>
<proteinExistence type="predicted"/>
<comment type="caution">
    <text evidence="1">The sequence shown here is derived from an EMBL/GenBank/DDBJ whole genome shotgun (WGS) entry which is preliminary data.</text>
</comment>
<keyword evidence="2" id="KW-1185">Reference proteome</keyword>
<protein>
    <submittedName>
        <fullName evidence="1">NAD-P-binding protein</fullName>
    </submittedName>
</protein>
<dbReference type="EMBL" id="MU277188">
    <property type="protein sequence ID" value="KAI0067996.1"/>
    <property type="molecule type" value="Genomic_DNA"/>
</dbReference>